<organism evidence="2 3">
    <name type="scientific">Musa acuminata subsp. malaccensis</name>
    <name type="common">Wild banana</name>
    <name type="synonym">Musa malaccensis</name>
    <dbReference type="NCBI Taxonomy" id="214687"/>
    <lineage>
        <taxon>Eukaryota</taxon>
        <taxon>Viridiplantae</taxon>
        <taxon>Streptophyta</taxon>
        <taxon>Embryophyta</taxon>
        <taxon>Tracheophyta</taxon>
        <taxon>Spermatophyta</taxon>
        <taxon>Magnoliopsida</taxon>
        <taxon>Liliopsida</taxon>
        <taxon>Zingiberales</taxon>
        <taxon>Musaceae</taxon>
        <taxon>Musa</taxon>
    </lineage>
</organism>
<reference evidence="1" key="1">
    <citation type="submission" date="2021-03" db="EMBL/GenBank/DDBJ databases">
        <authorList>
            <consortium name="Genoscope - CEA"/>
            <person name="William W."/>
        </authorList>
    </citation>
    <scope>NUCLEOTIDE SEQUENCE</scope>
    <source>
        <strain evidence="1">Doubled-haploid Pahang</strain>
    </source>
</reference>
<dbReference type="EMBL" id="HG996476">
    <property type="protein sequence ID" value="CAG1854642.1"/>
    <property type="molecule type" value="Genomic_DNA"/>
</dbReference>
<dbReference type="AlphaFoldDB" id="A0A804L0J3"/>
<evidence type="ECO:0000313" key="2">
    <source>
        <dbReference type="EnsemblPlants" id="Ma10_p26240.1"/>
    </source>
</evidence>
<dbReference type="Gramene" id="Ma10_t26240.1">
    <property type="protein sequence ID" value="Ma10_p26240.1"/>
    <property type="gene ID" value="Ma10_g26240"/>
</dbReference>
<gene>
    <name evidence="1" type="ORF">GSMUA_328680.1</name>
</gene>
<dbReference type="InParanoid" id="A0A804L0J3"/>
<dbReference type="Proteomes" id="UP000012960">
    <property type="component" value="Unplaced"/>
</dbReference>
<sequence>MACILMPNRVAIATLSSPSWLLKPTYCKHAILLRMKKEKQSEKPALSNNIKI</sequence>
<dbReference type="EnsemblPlants" id="Ma10_t26240.1">
    <property type="protein sequence ID" value="Ma10_p26240.1"/>
    <property type="gene ID" value="Ma10_g26240"/>
</dbReference>
<reference evidence="2" key="2">
    <citation type="submission" date="2021-05" db="UniProtKB">
        <authorList>
            <consortium name="EnsemblPlants"/>
        </authorList>
    </citation>
    <scope>IDENTIFICATION</scope>
    <source>
        <strain evidence="2">subsp. malaccensis</strain>
    </source>
</reference>
<evidence type="ECO:0000313" key="3">
    <source>
        <dbReference type="Proteomes" id="UP000012960"/>
    </source>
</evidence>
<accession>A0A804L0J3</accession>
<name>A0A804L0J3_MUSAM</name>
<protein>
    <submittedName>
        <fullName evidence="1">(wild Malaysian banana) hypothetical protein</fullName>
    </submittedName>
</protein>
<keyword evidence="3" id="KW-1185">Reference proteome</keyword>
<evidence type="ECO:0000313" key="1">
    <source>
        <dbReference type="EMBL" id="CAG1854642.1"/>
    </source>
</evidence>
<proteinExistence type="predicted"/>